<feature type="transmembrane region" description="Helical" evidence="8">
    <location>
        <begin position="532"/>
        <end position="555"/>
    </location>
</feature>
<accession>A0ABC8SHK9</accession>
<evidence type="ECO:0000256" key="7">
    <source>
        <dbReference type="SAM" id="MobiDB-lite"/>
    </source>
</evidence>
<reference evidence="10 11" key="1">
    <citation type="submission" date="2024-02" db="EMBL/GenBank/DDBJ databases">
        <authorList>
            <person name="Vignale AGUSTIN F."/>
            <person name="Sosa J E."/>
            <person name="Modenutti C."/>
        </authorList>
    </citation>
    <scope>NUCLEOTIDE SEQUENCE [LARGE SCALE GENOMIC DNA]</scope>
</reference>
<dbReference type="AlphaFoldDB" id="A0ABC8SHK9"/>
<evidence type="ECO:0000256" key="4">
    <source>
        <dbReference type="ARBA" id="ARBA00022840"/>
    </source>
</evidence>
<feature type="transmembrane region" description="Helical" evidence="8">
    <location>
        <begin position="393"/>
        <end position="416"/>
    </location>
</feature>
<dbReference type="PANTHER" id="PTHR48040">
    <property type="entry name" value="PLEIOTROPIC DRUG RESISTANCE PROTEIN 1-LIKE ISOFORM X1"/>
    <property type="match status" value="1"/>
</dbReference>
<protein>
    <recommendedName>
        <fullName evidence="9">ABC transporter domain-containing protein</fullName>
    </recommendedName>
</protein>
<name>A0ABC8SHK9_9AQUA</name>
<dbReference type="SUPFAM" id="SSF52540">
    <property type="entry name" value="P-loop containing nucleoside triphosphate hydrolases"/>
    <property type="match status" value="1"/>
</dbReference>
<dbReference type="InterPro" id="IPR027417">
    <property type="entry name" value="P-loop_NTPase"/>
</dbReference>
<evidence type="ECO:0000256" key="6">
    <source>
        <dbReference type="ARBA" id="ARBA00023136"/>
    </source>
</evidence>
<dbReference type="GO" id="GO:0005524">
    <property type="term" value="F:ATP binding"/>
    <property type="evidence" value="ECO:0007669"/>
    <property type="project" value="UniProtKB-KW"/>
</dbReference>
<feature type="transmembrane region" description="Helical" evidence="8">
    <location>
        <begin position="355"/>
        <end position="373"/>
    </location>
</feature>
<feature type="compositionally biased region" description="Basic and acidic residues" evidence="7">
    <location>
        <begin position="19"/>
        <end position="36"/>
    </location>
</feature>
<sequence>MGKYDVAFGKPRAILSKETLAERNTSKTRERTELSSRRKTNSESGSDVQRSVSSRSMSLRVGRISESDPNRKQGMVLPFEPLSITFDDIRYAVDMPQEMKAQGIVEDRLDLLKGVSGSFRPGILTALMGVSGAGKTTLMDVLADRKMGGIDTATKKMFIEEVMKLVELAPLREALVGLSGVNGLSTEQRKRLTIAVELVANPSIIFMDEPTTGLDARAAAILFLLKRGGEEIYAGPLGLHSCHLIDFFEVTSAAQEIALGVNFRGGVYKNSELYRIKPIEDPWITISLVNVRALNVKRIKNFWTNKALIEQLSTPAPVRLMFTTFAALALGTIFLDLGSLSLIQVLCHFRIRQQDLFNAMGSMYAVFLFTGIQNATTVQPVVAIEITVFYREIAVGMYSALPYAFGQVVIDVPYIFVQTLIFSKFFWYLFFMYFTFLYLTLYGMMAVAITPNHNIAAVVSSAFYGIWNLFSGFIVPLTRIPVWWRWYYYICPVSWTFNGLTASQFGDIKDKLDTDETVEHFIRNYFGFRHDFIDYVTIIIVGIPVLFGFIFAYSVKAFNFQKR</sequence>
<organism evidence="10 11">
    <name type="scientific">Ilex paraguariensis</name>
    <name type="common">yerba mate</name>
    <dbReference type="NCBI Taxonomy" id="185542"/>
    <lineage>
        <taxon>Eukaryota</taxon>
        <taxon>Viridiplantae</taxon>
        <taxon>Streptophyta</taxon>
        <taxon>Embryophyta</taxon>
        <taxon>Tracheophyta</taxon>
        <taxon>Spermatophyta</taxon>
        <taxon>Magnoliopsida</taxon>
        <taxon>eudicotyledons</taxon>
        <taxon>Gunneridae</taxon>
        <taxon>Pentapetalae</taxon>
        <taxon>asterids</taxon>
        <taxon>campanulids</taxon>
        <taxon>Aquifoliales</taxon>
        <taxon>Aquifoliaceae</taxon>
        <taxon>Ilex</taxon>
    </lineage>
</organism>
<dbReference type="InterPro" id="IPR003593">
    <property type="entry name" value="AAA+_ATPase"/>
</dbReference>
<feature type="transmembrane region" description="Helical" evidence="8">
    <location>
        <begin position="455"/>
        <end position="474"/>
    </location>
</feature>
<feature type="transmembrane region" description="Helical" evidence="8">
    <location>
        <begin position="486"/>
        <end position="505"/>
    </location>
</feature>
<evidence type="ECO:0000256" key="3">
    <source>
        <dbReference type="ARBA" id="ARBA00022741"/>
    </source>
</evidence>
<dbReference type="PANTHER" id="PTHR48040:SF57">
    <property type="entry name" value="PLEIOTROPIC DRUG RESISTANCE PROTEIN 1-LIKE ISOFORM X1"/>
    <property type="match status" value="1"/>
</dbReference>
<dbReference type="Proteomes" id="UP001642360">
    <property type="component" value="Unassembled WGS sequence"/>
</dbReference>
<proteinExistence type="predicted"/>
<evidence type="ECO:0000313" key="11">
    <source>
        <dbReference type="Proteomes" id="UP001642360"/>
    </source>
</evidence>
<evidence type="ECO:0000313" key="10">
    <source>
        <dbReference type="EMBL" id="CAK9156383.1"/>
    </source>
</evidence>
<feature type="region of interest" description="Disordered" evidence="7">
    <location>
        <begin position="15"/>
        <end position="72"/>
    </location>
</feature>
<dbReference type="InterPro" id="IPR003439">
    <property type="entry name" value="ABC_transporter-like_ATP-bd"/>
</dbReference>
<dbReference type="Gene3D" id="3.40.50.300">
    <property type="entry name" value="P-loop containing nucleotide triphosphate hydrolases"/>
    <property type="match status" value="2"/>
</dbReference>
<feature type="domain" description="ABC transporter" evidence="9">
    <location>
        <begin position="84"/>
        <end position="284"/>
    </location>
</feature>
<evidence type="ECO:0000259" key="9">
    <source>
        <dbReference type="PROSITE" id="PS50893"/>
    </source>
</evidence>
<keyword evidence="5 8" id="KW-1133">Transmembrane helix</keyword>
<keyword evidence="3" id="KW-0547">Nucleotide-binding</keyword>
<keyword evidence="2 8" id="KW-0812">Transmembrane</keyword>
<comment type="caution">
    <text evidence="10">The sequence shown here is derived from an EMBL/GenBank/DDBJ whole genome shotgun (WGS) entry which is preliminary data.</text>
</comment>
<evidence type="ECO:0000256" key="5">
    <source>
        <dbReference type="ARBA" id="ARBA00022989"/>
    </source>
</evidence>
<dbReference type="PROSITE" id="PS50893">
    <property type="entry name" value="ABC_TRANSPORTER_2"/>
    <property type="match status" value="1"/>
</dbReference>
<feature type="transmembrane region" description="Helical" evidence="8">
    <location>
        <begin position="320"/>
        <end position="343"/>
    </location>
</feature>
<keyword evidence="6 8" id="KW-0472">Membrane</keyword>
<gene>
    <name evidence="10" type="ORF">ILEXP_LOCUS24921</name>
</gene>
<evidence type="ECO:0000256" key="1">
    <source>
        <dbReference type="ARBA" id="ARBA00004141"/>
    </source>
</evidence>
<keyword evidence="11" id="KW-1185">Reference proteome</keyword>
<keyword evidence="4" id="KW-0067">ATP-binding</keyword>
<feature type="transmembrane region" description="Helical" evidence="8">
    <location>
        <begin position="425"/>
        <end position="449"/>
    </location>
</feature>
<feature type="compositionally biased region" description="Low complexity" evidence="7">
    <location>
        <begin position="42"/>
        <end position="61"/>
    </location>
</feature>
<dbReference type="EMBL" id="CAUOFW020002840">
    <property type="protein sequence ID" value="CAK9156383.1"/>
    <property type="molecule type" value="Genomic_DNA"/>
</dbReference>
<comment type="subcellular location">
    <subcellularLocation>
        <location evidence="1">Membrane</location>
        <topology evidence="1">Multi-pass membrane protein</topology>
    </subcellularLocation>
</comment>
<dbReference type="Pfam" id="PF01061">
    <property type="entry name" value="ABC2_membrane"/>
    <property type="match status" value="1"/>
</dbReference>
<evidence type="ECO:0000256" key="8">
    <source>
        <dbReference type="SAM" id="Phobius"/>
    </source>
</evidence>
<dbReference type="SMART" id="SM00382">
    <property type="entry name" value="AAA"/>
    <property type="match status" value="1"/>
</dbReference>
<evidence type="ECO:0000256" key="2">
    <source>
        <dbReference type="ARBA" id="ARBA00022692"/>
    </source>
</evidence>
<dbReference type="InterPro" id="IPR013525">
    <property type="entry name" value="ABC2_TM"/>
</dbReference>
<dbReference type="GO" id="GO:0016020">
    <property type="term" value="C:membrane"/>
    <property type="evidence" value="ECO:0007669"/>
    <property type="project" value="UniProtKB-SubCell"/>
</dbReference>